<evidence type="ECO:0000256" key="3">
    <source>
        <dbReference type="ARBA" id="ARBA00023125"/>
    </source>
</evidence>
<dbReference type="Pfam" id="PF00126">
    <property type="entry name" value="HTH_1"/>
    <property type="match status" value="1"/>
</dbReference>
<evidence type="ECO:0000256" key="2">
    <source>
        <dbReference type="ARBA" id="ARBA00023015"/>
    </source>
</evidence>
<dbReference type="Gene3D" id="1.10.10.10">
    <property type="entry name" value="Winged helix-like DNA-binding domain superfamily/Winged helix DNA-binding domain"/>
    <property type="match status" value="1"/>
</dbReference>
<dbReference type="EMBL" id="JAAVXB010000004">
    <property type="protein sequence ID" value="NKF22618.1"/>
    <property type="molecule type" value="Genomic_DNA"/>
</dbReference>
<dbReference type="SUPFAM" id="SSF53850">
    <property type="entry name" value="Periplasmic binding protein-like II"/>
    <property type="match status" value="1"/>
</dbReference>
<dbReference type="Pfam" id="PF03466">
    <property type="entry name" value="LysR_substrate"/>
    <property type="match status" value="1"/>
</dbReference>
<dbReference type="GO" id="GO:0003677">
    <property type="term" value="F:DNA binding"/>
    <property type="evidence" value="ECO:0007669"/>
    <property type="project" value="UniProtKB-KW"/>
</dbReference>
<keyword evidence="2" id="KW-0805">Transcription regulation</keyword>
<reference evidence="6" key="1">
    <citation type="submission" date="2020-03" db="EMBL/GenBank/DDBJ databases">
        <title>Solimonas marina sp. nov., isolated from deep seawater of the Pacific Ocean.</title>
        <authorList>
            <person name="Liu X."/>
            <person name="Lai Q."/>
            <person name="Sun F."/>
            <person name="Gai Y."/>
            <person name="Li G."/>
            <person name="Shao Z."/>
        </authorList>
    </citation>
    <scope>NUCLEOTIDE SEQUENCE</scope>
    <source>
        <strain evidence="6">C16B3</strain>
    </source>
</reference>
<dbReference type="SUPFAM" id="SSF46785">
    <property type="entry name" value="Winged helix' DNA-binding domain"/>
    <property type="match status" value="1"/>
</dbReference>
<dbReference type="PANTHER" id="PTHR30419:SF8">
    <property type="entry name" value="NITROGEN ASSIMILATION TRANSCRIPTIONAL ACTIVATOR-RELATED"/>
    <property type="match status" value="1"/>
</dbReference>
<dbReference type="InterPro" id="IPR036388">
    <property type="entry name" value="WH-like_DNA-bd_sf"/>
</dbReference>
<dbReference type="GO" id="GO:0005829">
    <property type="term" value="C:cytosol"/>
    <property type="evidence" value="ECO:0007669"/>
    <property type="project" value="TreeGrafter"/>
</dbReference>
<dbReference type="AlphaFoldDB" id="A0A969W9S0"/>
<feature type="domain" description="HTH lysR-type" evidence="5">
    <location>
        <begin position="1"/>
        <end position="58"/>
    </location>
</feature>
<comment type="caution">
    <text evidence="6">The sequence shown here is derived from an EMBL/GenBank/DDBJ whole genome shotgun (WGS) entry which is preliminary data.</text>
</comment>
<dbReference type="GO" id="GO:0003700">
    <property type="term" value="F:DNA-binding transcription factor activity"/>
    <property type="evidence" value="ECO:0007669"/>
    <property type="project" value="InterPro"/>
</dbReference>
<dbReference type="InterPro" id="IPR000847">
    <property type="entry name" value="LysR_HTH_N"/>
</dbReference>
<keyword evidence="3" id="KW-0238">DNA-binding</keyword>
<dbReference type="PANTHER" id="PTHR30419">
    <property type="entry name" value="HTH-TYPE TRANSCRIPTIONAL REGULATOR YBHD"/>
    <property type="match status" value="1"/>
</dbReference>
<keyword evidence="4" id="KW-0804">Transcription</keyword>
<evidence type="ECO:0000313" key="7">
    <source>
        <dbReference type="Proteomes" id="UP000653472"/>
    </source>
</evidence>
<evidence type="ECO:0000313" key="6">
    <source>
        <dbReference type="EMBL" id="NKF22618.1"/>
    </source>
</evidence>
<evidence type="ECO:0000256" key="4">
    <source>
        <dbReference type="ARBA" id="ARBA00023163"/>
    </source>
</evidence>
<protein>
    <submittedName>
        <fullName evidence="6">LysR family transcriptional regulator</fullName>
    </submittedName>
</protein>
<dbReference type="RefSeq" id="WP_168147859.1">
    <property type="nucleotide sequence ID" value="NZ_JAAVXB010000004.1"/>
</dbReference>
<gene>
    <name evidence="6" type="ORF">G7Y82_09830</name>
</gene>
<name>A0A969W9S0_9GAMM</name>
<dbReference type="InterPro" id="IPR036390">
    <property type="entry name" value="WH_DNA-bd_sf"/>
</dbReference>
<dbReference type="Gene3D" id="3.40.190.290">
    <property type="match status" value="1"/>
</dbReference>
<evidence type="ECO:0000259" key="5">
    <source>
        <dbReference type="PROSITE" id="PS50931"/>
    </source>
</evidence>
<dbReference type="InterPro" id="IPR050950">
    <property type="entry name" value="HTH-type_LysR_regulators"/>
</dbReference>
<comment type="similarity">
    <text evidence="1">Belongs to the LysR transcriptional regulatory family.</text>
</comment>
<evidence type="ECO:0000256" key="1">
    <source>
        <dbReference type="ARBA" id="ARBA00009437"/>
    </source>
</evidence>
<sequence>MQNPNFKYLYEAAKLGSMRAAADKLGVAVSSISRQIAQLEAEIGMPLIEHGRRSVQLTEAGELTIRYYGEQLTHREDFESRLGDLRSLRAGHVTLAVGEGFMGEALSSVLSRFIAKHAGVSLSVQSVGSSNDVVRMVAEDEAHLGLAFDNSTDPRIRTQISTCQPLCMIVKPTHPLASRESVQLADLMSYRVCLLESALRTRQMLKEAEAAEGVTLDPCVTSNSIGLLRDLLHAGEFVTLISVLAMSRELLRGEFVAVPIANPAFETAPVTLISRLGRRLSPGPTQLLFMLDSYLRSLPSLEQLHPSRVAA</sequence>
<proteinExistence type="inferred from homology"/>
<keyword evidence="7" id="KW-1185">Reference proteome</keyword>
<organism evidence="6 7">
    <name type="scientific">Solimonas marina</name>
    <dbReference type="NCBI Taxonomy" id="2714601"/>
    <lineage>
        <taxon>Bacteria</taxon>
        <taxon>Pseudomonadati</taxon>
        <taxon>Pseudomonadota</taxon>
        <taxon>Gammaproteobacteria</taxon>
        <taxon>Nevskiales</taxon>
        <taxon>Nevskiaceae</taxon>
        <taxon>Solimonas</taxon>
    </lineage>
</organism>
<accession>A0A969W9S0</accession>
<dbReference type="Proteomes" id="UP000653472">
    <property type="component" value="Unassembled WGS sequence"/>
</dbReference>
<dbReference type="PROSITE" id="PS50931">
    <property type="entry name" value="HTH_LYSR"/>
    <property type="match status" value="1"/>
</dbReference>
<dbReference type="InterPro" id="IPR005119">
    <property type="entry name" value="LysR_subst-bd"/>
</dbReference>